<comment type="function">
    <text evidence="7">Catalyzes the reduction of hydroxylamine to form NH(3) and H(2)O.</text>
</comment>
<feature type="binding site" evidence="7">
    <location>
        <position position="456"/>
    </location>
    <ligand>
        <name>hybrid [4Fe-2O-2S] cluster</name>
        <dbReference type="ChEBI" id="CHEBI:60519"/>
    </ligand>
</feature>
<protein>
    <recommendedName>
        <fullName evidence="7">Hydroxylamine reductase</fullName>
        <ecNumber evidence="7">1.7.99.1</ecNumber>
    </recommendedName>
    <alternativeName>
        <fullName evidence="7">Hybrid-cluster protein</fullName>
        <shortName evidence="7">HCP</shortName>
    </alternativeName>
    <alternativeName>
        <fullName evidence="7">Prismane protein</fullName>
    </alternativeName>
</protein>
<sequence length="551" mass="59346">MFCYQCEQTARNDNTVGCSSTKGMCGKDEQTSDLQDLLIYALKGVAQYAQKARELGVANNEAGRFIMKGMFTTLTNVNFAPARINAMIKQANEIRSELKAAVDAANGSEVILEGPASWRIPEETSELLAQAEMAAVRAGEAEVGEDIIGLRALLLYGMKGICAYGFHALVLDQESDEIFGGIEDLMSFLASNSTDAEALTAKALEGGQLNYKIMELLDAGARNKFGTPEPTSVRMTPKAGKCILISGHDMVDLKAILEQTEGTGINVYTHGEMLPSHSYPELKKFDHLAGNYGGAWQEQQTEFADFPGPILMTSNCLIEPQASYRQRIFTTGPVGWPGLRHIEGLDFSMLIQAAKALPGFAQDAEEKTAMVGFGREAILGVADTVIGAVKGGDIKHFFLVGGCDGAIPGRNYYTDFVEQTPKDTIVLTLGCAKYRFNHLEMGDIGGIPRLLDVGQCNDSYSAIQVAVALSKAFECDINELPLSLNISWFEQKAAAVLLTLLALNVKGIHLGPTLPAFLTPAVTEKLVEAFDIKTITTPEADLAECLGTAAE</sequence>
<keyword evidence="3 7" id="KW-0479">Metal-binding</keyword>
<feature type="binding site" evidence="7">
    <location>
        <position position="18"/>
    </location>
    <ligand>
        <name>[4Fe-4S] cluster</name>
        <dbReference type="ChEBI" id="CHEBI:49883"/>
    </ligand>
</feature>
<feature type="binding site" evidence="7">
    <location>
        <position position="3"/>
    </location>
    <ligand>
        <name>[4Fe-4S] cluster</name>
        <dbReference type="ChEBI" id="CHEBI:49883"/>
    </ligand>
</feature>
<feature type="binding site" evidence="7">
    <location>
        <position position="490"/>
    </location>
    <ligand>
        <name>hybrid [4Fe-2O-2S] cluster</name>
        <dbReference type="ChEBI" id="CHEBI:60519"/>
    </ligand>
</feature>
<dbReference type="PANTHER" id="PTHR30109">
    <property type="entry name" value="HYDROXYLAMINE REDUCTASE"/>
    <property type="match status" value="1"/>
</dbReference>
<dbReference type="GO" id="GO:0050418">
    <property type="term" value="F:hydroxylamine reductase activity"/>
    <property type="evidence" value="ECO:0007669"/>
    <property type="project" value="UniProtKB-UniRule"/>
</dbReference>
<dbReference type="EC" id="1.7.99.1" evidence="7"/>
<evidence type="ECO:0000256" key="1">
    <source>
        <dbReference type="ARBA" id="ARBA00004496"/>
    </source>
</evidence>
<organism evidence="8 9">
    <name type="scientific">Candidatus Terasakiella magnetica</name>
    <dbReference type="NCBI Taxonomy" id="1867952"/>
    <lineage>
        <taxon>Bacteria</taxon>
        <taxon>Pseudomonadati</taxon>
        <taxon>Pseudomonadota</taxon>
        <taxon>Alphaproteobacteria</taxon>
        <taxon>Rhodospirillales</taxon>
        <taxon>Terasakiellaceae</taxon>
        <taxon>Terasakiella</taxon>
    </lineage>
</organism>
<keyword evidence="2 7" id="KW-0963">Cytoplasm</keyword>
<feature type="binding site" evidence="7">
    <location>
        <position position="316"/>
    </location>
    <ligand>
        <name>hybrid [4Fe-2O-2S] cluster</name>
        <dbReference type="ChEBI" id="CHEBI:60519"/>
    </ligand>
</feature>
<proteinExistence type="inferred from homology"/>
<evidence type="ECO:0000256" key="3">
    <source>
        <dbReference type="ARBA" id="ARBA00022723"/>
    </source>
</evidence>
<dbReference type="NCBIfam" id="TIGR01703">
    <property type="entry name" value="hybrid_clust"/>
    <property type="match status" value="1"/>
</dbReference>
<feature type="binding site" evidence="7">
    <location>
        <position position="431"/>
    </location>
    <ligand>
        <name>hybrid [4Fe-2O-2S] cluster</name>
        <dbReference type="ChEBI" id="CHEBI:60519"/>
    </ligand>
</feature>
<dbReference type="SUPFAM" id="SSF56821">
    <property type="entry name" value="Prismane protein-like"/>
    <property type="match status" value="1"/>
</dbReference>
<feature type="binding site" evidence="7">
    <location>
        <position position="248"/>
    </location>
    <ligand>
        <name>hybrid [4Fe-2O-2S] cluster</name>
        <dbReference type="ChEBI" id="CHEBI:60519"/>
    </ligand>
</feature>
<comment type="cofactor">
    <cofactor evidence="7">
        <name>[4Fe-4S] cluster</name>
        <dbReference type="ChEBI" id="CHEBI:49883"/>
    </cofactor>
    <text evidence="7">Binds 1 [4Fe-4S] cluster.</text>
</comment>
<dbReference type="HAMAP" id="MF_00069">
    <property type="entry name" value="Hydroxylam_reduct"/>
    <property type="match status" value="1"/>
</dbReference>
<dbReference type="Pfam" id="PF03063">
    <property type="entry name" value="Prismane"/>
    <property type="match status" value="1"/>
</dbReference>
<gene>
    <name evidence="7 8" type="primary">hcp</name>
    <name evidence="8" type="ORF">MTBPR1_120104</name>
</gene>
<evidence type="ECO:0000256" key="2">
    <source>
        <dbReference type="ARBA" id="ARBA00022490"/>
    </source>
</evidence>
<name>A0A1C3REW9_9PROT</name>
<accession>A0A1C3REW9</accession>
<dbReference type="STRING" id="1867952.MTBPR1_120104"/>
<dbReference type="InterPro" id="IPR016100">
    <property type="entry name" value="Prismane_a-bundle"/>
</dbReference>
<dbReference type="NCBIfam" id="NF003658">
    <property type="entry name" value="PRK05290.1"/>
    <property type="match status" value="1"/>
</dbReference>
<dbReference type="GO" id="GO:0005737">
    <property type="term" value="C:cytoplasm"/>
    <property type="evidence" value="ECO:0007669"/>
    <property type="project" value="UniProtKB-SubCell"/>
</dbReference>
<evidence type="ECO:0000256" key="6">
    <source>
        <dbReference type="ARBA" id="ARBA00023014"/>
    </source>
</evidence>
<feature type="binding site" evidence="7">
    <location>
        <position position="272"/>
    </location>
    <ligand>
        <name>hybrid [4Fe-2O-2S] cluster</name>
        <dbReference type="ChEBI" id="CHEBI:60519"/>
    </ligand>
</feature>
<evidence type="ECO:0000256" key="5">
    <source>
        <dbReference type="ARBA" id="ARBA00023004"/>
    </source>
</evidence>
<feature type="binding site" description="via persulfide group" evidence="7">
    <location>
        <position position="403"/>
    </location>
    <ligand>
        <name>hybrid [4Fe-2O-2S] cluster</name>
        <dbReference type="ChEBI" id="CHEBI:60519"/>
    </ligand>
</feature>
<keyword evidence="5 7" id="KW-0408">Iron</keyword>
<dbReference type="GO" id="GO:0004601">
    <property type="term" value="F:peroxidase activity"/>
    <property type="evidence" value="ECO:0007669"/>
    <property type="project" value="TreeGrafter"/>
</dbReference>
<dbReference type="RefSeq" id="WP_069186510.1">
    <property type="nucleotide sequence ID" value="NZ_FLYE01000004.1"/>
</dbReference>
<evidence type="ECO:0000256" key="7">
    <source>
        <dbReference type="HAMAP-Rule" id="MF_00069"/>
    </source>
</evidence>
<dbReference type="Proteomes" id="UP000231658">
    <property type="component" value="Unassembled WGS sequence"/>
</dbReference>
<dbReference type="FunFam" id="3.40.50.2030:FF:000001">
    <property type="entry name" value="Hydroxylamine reductase"/>
    <property type="match status" value="1"/>
</dbReference>
<keyword evidence="6 7" id="KW-0411">Iron-sulfur</keyword>
<dbReference type="GO" id="GO:0042542">
    <property type="term" value="P:response to hydrogen peroxide"/>
    <property type="evidence" value="ECO:0007669"/>
    <property type="project" value="TreeGrafter"/>
</dbReference>
<dbReference type="GO" id="GO:0046872">
    <property type="term" value="F:metal ion binding"/>
    <property type="evidence" value="ECO:0007669"/>
    <property type="project" value="UniProtKB-KW"/>
</dbReference>
<reference evidence="8 9" key="1">
    <citation type="submission" date="2016-07" db="EMBL/GenBank/DDBJ databases">
        <authorList>
            <person name="Lefevre C.T."/>
        </authorList>
    </citation>
    <scope>NUCLEOTIDE SEQUENCE [LARGE SCALE GENOMIC DNA]</scope>
    <source>
        <strain evidence="8">PR1</strain>
    </source>
</reference>
<feature type="binding site" evidence="7">
    <location>
        <position position="6"/>
    </location>
    <ligand>
        <name>[4Fe-4S] cluster</name>
        <dbReference type="ChEBI" id="CHEBI:49883"/>
    </ligand>
</feature>
<dbReference type="OrthoDB" id="9761526at2"/>
<comment type="cofactor">
    <cofactor evidence="7">
        <name>hybrid [4Fe-2O-2S] cluster</name>
        <dbReference type="ChEBI" id="CHEBI:60519"/>
    </cofactor>
    <text evidence="7">Binds 1 hybrid [4Fe-2O-2S] cluster.</text>
</comment>
<keyword evidence="9" id="KW-1185">Reference proteome</keyword>
<dbReference type="PANTHER" id="PTHR30109:SF0">
    <property type="entry name" value="HYDROXYLAMINE REDUCTASE"/>
    <property type="match status" value="1"/>
</dbReference>
<dbReference type="InterPro" id="IPR004137">
    <property type="entry name" value="HCP/CODH"/>
</dbReference>
<dbReference type="AlphaFoldDB" id="A0A1C3REW9"/>
<evidence type="ECO:0000256" key="4">
    <source>
        <dbReference type="ARBA" id="ARBA00023002"/>
    </source>
</evidence>
<comment type="subcellular location">
    <subcellularLocation>
        <location evidence="1 7">Cytoplasm</location>
    </subcellularLocation>
</comment>
<dbReference type="InterPro" id="IPR011254">
    <property type="entry name" value="Prismane-like_sf"/>
</dbReference>
<comment type="similarity">
    <text evidence="7">Belongs to the HCP family.</text>
</comment>
<dbReference type="Gene3D" id="1.20.1270.20">
    <property type="match status" value="2"/>
</dbReference>
<dbReference type="FunFam" id="3.40.50.2030:FF:000002">
    <property type="entry name" value="Hydroxylamine reductase"/>
    <property type="match status" value="1"/>
</dbReference>
<dbReference type="CDD" id="cd01914">
    <property type="entry name" value="HCP"/>
    <property type="match status" value="1"/>
</dbReference>
<keyword evidence="7" id="KW-0004">4Fe-4S</keyword>
<dbReference type="InterPro" id="IPR010048">
    <property type="entry name" value="Hydroxylam_reduct"/>
</dbReference>
<feature type="binding site" evidence="7">
    <location>
        <position position="492"/>
    </location>
    <ligand>
        <name>hybrid [4Fe-2O-2S] cluster</name>
        <dbReference type="ChEBI" id="CHEBI:60519"/>
    </ligand>
</feature>
<dbReference type="GO" id="GO:0051539">
    <property type="term" value="F:4 iron, 4 sulfur cluster binding"/>
    <property type="evidence" value="ECO:0007669"/>
    <property type="project" value="UniProtKB-KW"/>
</dbReference>
<dbReference type="EMBL" id="FLYE01000004">
    <property type="protein sequence ID" value="SCA55798.1"/>
    <property type="molecule type" value="Genomic_DNA"/>
</dbReference>
<keyword evidence="4 7" id="KW-0560">Oxidoreductase</keyword>
<evidence type="ECO:0000313" key="8">
    <source>
        <dbReference type="EMBL" id="SCA55798.1"/>
    </source>
</evidence>
<dbReference type="InterPro" id="IPR016099">
    <property type="entry name" value="Prismane-like_a/b-sand"/>
</dbReference>
<dbReference type="PIRSF" id="PIRSF000076">
    <property type="entry name" value="HCP"/>
    <property type="match status" value="1"/>
</dbReference>
<feature type="binding site" evidence="7">
    <location>
        <position position="25"/>
    </location>
    <ligand>
        <name>[4Fe-4S] cluster</name>
        <dbReference type="ChEBI" id="CHEBI:49883"/>
    </ligand>
</feature>
<feature type="modified residue" description="Cysteine persulfide" evidence="7">
    <location>
        <position position="403"/>
    </location>
</feature>
<dbReference type="Gene3D" id="3.40.50.2030">
    <property type="match status" value="2"/>
</dbReference>
<comment type="catalytic activity">
    <reaction evidence="7">
        <text>A + NH4(+) + H2O = hydroxylamine + AH2 + H(+)</text>
        <dbReference type="Rhea" id="RHEA:22052"/>
        <dbReference type="ChEBI" id="CHEBI:13193"/>
        <dbReference type="ChEBI" id="CHEBI:15377"/>
        <dbReference type="ChEBI" id="CHEBI:15378"/>
        <dbReference type="ChEBI" id="CHEBI:15429"/>
        <dbReference type="ChEBI" id="CHEBI:17499"/>
        <dbReference type="ChEBI" id="CHEBI:28938"/>
        <dbReference type="EC" id="1.7.99.1"/>
    </reaction>
</comment>
<evidence type="ECO:0000313" key="9">
    <source>
        <dbReference type="Proteomes" id="UP000231658"/>
    </source>
</evidence>